<evidence type="ECO:0000313" key="1">
    <source>
        <dbReference type="EMBL" id="GFT92447.1"/>
    </source>
</evidence>
<dbReference type="EMBL" id="BMAW01121092">
    <property type="protein sequence ID" value="GFT92447.1"/>
    <property type="molecule type" value="Genomic_DNA"/>
</dbReference>
<reference evidence="1" key="1">
    <citation type="submission" date="2020-08" db="EMBL/GenBank/DDBJ databases">
        <title>Multicomponent nature underlies the extraordinary mechanical properties of spider dragline silk.</title>
        <authorList>
            <person name="Kono N."/>
            <person name="Nakamura H."/>
            <person name="Mori M."/>
            <person name="Yoshida Y."/>
            <person name="Ohtoshi R."/>
            <person name="Malay A.D."/>
            <person name="Moran D.A.P."/>
            <person name="Tomita M."/>
            <person name="Numata K."/>
            <person name="Arakawa K."/>
        </authorList>
    </citation>
    <scope>NUCLEOTIDE SEQUENCE</scope>
</reference>
<proteinExistence type="predicted"/>
<dbReference type="AlphaFoldDB" id="A0A8X6PYA9"/>
<dbReference type="Proteomes" id="UP000887013">
    <property type="component" value="Unassembled WGS sequence"/>
</dbReference>
<organism evidence="1 2">
    <name type="scientific">Nephila pilipes</name>
    <name type="common">Giant wood spider</name>
    <name type="synonym">Nephila maculata</name>
    <dbReference type="NCBI Taxonomy" id="299642"/>
    <lineage>
        <taxon>Eukaryota</taxon>
        <taxon>Metazoa</taxon>
        <taxon>Ecdysozoa</taxon>
        <taxon>Arthropoda</taxon>
        <taxon>Chelicerata</taxon>
        <taxon>Arachnida</taxon>
        <taxon>Araneae</taxon>
        <taxon>Araneomorphae</taxon>
        <taxon>Entelegynae</taxon>
        <taxon>Araneoidea</taxon>
        <taxon>Nephilidae</taxon>
        <taxon>Nephila</taxon>
    </lineage>
</organism>
<comment type="caution">
    <text evidence="1">The sequence shown here is derived from an EMBL/GenBank/DDBJ whole genome shotgun (WGS) entry which is preliminary data.</text>
</comment>
<sequence>MSDNERLLIEGNSDIGLDRESEISLNYSGSYESSLLDFSCDEETEMLDDLTQVRNSYEIHISNPFFSTAMFSFHCKSSCSFEN</sequence>
<name>A0A8X6PYA9_NEPPI</name>
<protein>
    <submittedName>
        <fullName evidence="1">Uncharacterized protein</fullName>
    </submittedName>
</protein>
<keyword evidence="2" id="KW-1185">Reference proteome</keyword>
<gene>
    <name evidence="1" type="ORF">NPIL_525861</name>
</gene>
<evidence type="ECO:0000313" key="2">
    <source>
        <dbReference type="Proteomes" id="UP000887013"/>
    </source>
</evidence>
<accession>A0A8X6PYA9</accession>